<evidence type="ECO:0000259" key="3">
    <source>
        <dbReference type="PROSITE" id="PS50893"/>
    </source>
</evidence>
<dbReference type="EMBL" id="JYNL01000039">
    <property type="protein sequence ID" value="KMO73453.1"/>
    <property type="molecule type" value="Genomic_DNA"/>
</dbReference>
<dbReference type="InterPro" id="IPR003439">
    <property type="entry name" value="ABC_transporter-like_ATP-bd"/>
</dbReference>
<keyword evidence="2 4" id="KW-0067">ATP-binding</keyword>
<dbReference type="Pfam" id="PF00005">
    <property type="entry name" value="ABC_tran"/>
    <property type="match status" value="1"/>
</dbReference>
<reference evidence="4 5" key="1">
    <citation type="journal article" date="2015" name="Genome Biol. Evol.">
        <title>Characterization of Three Mycobacterium spp. with Potential Use in Bioremediation by Genome Sequencing and Comparative Genomics.</title>
        <authorList>
            <person name="Das S."/>
            <person name="Pettersson B.M."/>
            <person name="Behra P.R."/>
            <person name="Ramesh M."/>
            <person name="Dasgupta S."/>
            <person name="Bhattacharya A."/>
            <person name="Kirsebom L.A."/>
        </authorList>
    </citation>
    <scope>NUCLEOTIDE SEQUENCE [LARGE SCALE GENOMIC DNA]</scope>
    <source>
        <strain evidence="4 5">DSM 43826</strain>
    </source>
</reference>
<dbReference type="SMART" id="SM00382">
    <property type="entry name" value="AAA"/>
    <property type="match status" value="1"/>
</dbReference>
<feature type="domain" description="ABC transporter" evidence="3">
    <location>
        <begin position="24"/>
        <end position="239"/>
    </location>
</feature>
<keyword evidence="5" id="KW-1185">Reference proteome</keyword>
<dbReference type="SMR" id="A0A0J6VVC4"/>
<dbReference type="GO" id="GO:0005524">
    <property type="term" value="F:ATP binding"/>
    <property type="evidence" value="ECO:0007669"/>
    <property type="project" value="UniProtKB-KW"/>
</dbReference>
<sequence>MKQSAATTVDRTMSAVEPASASVLTAEGIEKSFRRRIWPMSHRQQILRGVDLTLKPGEVVGLVGENGSGKSTIMKILVGELAADAGTVTRSGVLGYCPQQPVVYERLTCDEHIELFARAYRMTHEAERRARRDLYEALGFERYAGTRADRLSGGTLAKLNLTLAMLADPPVLLLDEPYAGFDWDTYLKFWDLVGRRRDDGRSVLIISHFVADEQRFDRIVKLCDGRLCAGQCDTGEAGR</sequence>
<dbReference type="InterPro" id="IPR003593">
    <property type="entry name" value="AAA+_ATPase"/>
</dbReference>
<dbReference type="PROSITE" id="PS50893">
    <property type="entry name" value="ABC_TRANSPORTER_2"/>
    <property type="match status" value="1"/>
</dbReference>
<dbReference type="Gene3D" id="3.40.50.300">
    <property type="entry name" value="P-loop containing nucleotide triphosphate hydrolases"/>
    <property type="match status" value="1"/>
</dbReference>
<accession>A0A0J6VVC4</accession>
<dbReference type="AlphaFoldDB" id="A0A0J6VVC4"/>
<dbReference type="SUPFAM" id="SSF52540">
    <property type="entry name" value="P-loop containing nucleoside triphosphate hydrolases"/>
    <property type="match status" value="1"/>
</dbReference>
<dbReference type="STRING" id="37916.MCHLDSM_03799"/>
<dbReference type="GO" id="GO:0016887">
    <property type="term" value="F:ATP hydrolysis activity"/>
    <property type="evidence" value="ECO:0007669"/>
    <property type="project" value="InterPro"/>
</dbReference>
<gene>
    <name evidence="4" type="primary">ecsA</name>
    <name evidence="4" type="ORF">MCHLDSM_03799</name>
</gene>
<name>A0A0J6VVC4_9MYCO</name>
<organism evidence="4 5">
    <name type="scientific">Mycolicibacterium chlorophenolicum</name>
    <dbReference type="NCBI Taxonomy" id="37916"/>
    <lineage>
        <taxon>Bacteria</taxon>
        <taxon>Bacillati</taxon>
        <taxon>Actinomycetota</taxon>
        <taxon>Actinomycetes</taxon>
        <taxon>Mycobacteriales</taxon>
        <taxon>Mycobacteriaceae</taxon>
        <taxon>Mycolicibacterium</taxon>
    </lineage>
</organism>
<dbReference type="Proteomes" id="UP000036513">
    <property type="component" value="Unassembled WGS sequence"/>
</dbReference>
<dbReference type="PANTHER" id="PTHR43038">
    <property type="entry name" value="ATP-BINDING CASSETTE, SUB-FAMILY H, MEMBER 1"/>
    <property type="match status" value="1"/>
</dbReference>
<protein>
    <submittedName>
        <fullName evidence="4">ABC-type transporter ATP-binding protein EcsA</fullName>
    </submittedName>
</protein>
<proteinExistence type="predicted"/>
<evidence type="ECO:0000313" key="5">
    <source>
        <dbReference type="Proteomes" id="UP000036513"/>
    </source>
</evidence>
<comment type="caution">
    <text evidence="4">The sequence shown here is derived from an EMBL/GenBank/DDBJ whole genome shotgun (WGS) entry which is preliminary data.</text>
</comment>
<evidence type="ECO:0000313" key="4">
    <source>
        <dbReference type="EMBL" id="KMO73453.1"/>
    </source>
</evidence>
<dbReference type="CDD" id="cd03230">
    <property type="entry name" value="ABC_DR_subfamily_A"/>
    <property type="match status" value="1"/>
</dbReference>
<dbReference type="PATRIC" id="fig|37916.4.peg.3749"/>
<dbReference type="RefSeq" id="WP_082168945.1">
    <property type="nucleotide sequence ID" value="NZ_JYNL01000039.1"/>
</dbReference>
<evidence type="ECO:0000256" key="2">
    <source>
        <dbReference type="ARBA" id="ARBA00022840"/>
    </source>
</evidence>
<dbReference type="InterPro" id="IPR027417">
    <property type="entry name" value="P-loop_NTPase"/>
</dbReference>
<evidence type="ECO:0000256" key="1">
    <source>
        <dbReference type="ARBA" id="ARBA00022741"/>
    </source>
</evidence>
<keyword evidence="1" id="KW-0547">Nucleotide-binding</keyword>
<dbReference type="PANTHER" id="PTHR43038:SF7">
    <property type="entry name" value="ABC TRANSPORT SYSTEM ATP-BINDING PROTEIN"/>
    <property type="match status" value="1"/>
</dbReference>